<accession>A0A1H8MXQ3</accession>
<protein>
    <submittedName>
        <fullName evidence="2">Immunity protein 21</fullName>
    </submittedName>
</protein>
<dbReference type="InterPro" id="IPR028961">
    <property type="entry name" value="Imm21"/>
</dbReference>
<feature type="compositionally biased region" description="Basic and acidic residues" evidence="1">
    <location>
        <begin position="87"/>
        <end position="100"/>
    </location>
</feature>
<reference evidence="2 3" key="1">
    <citation type="submission" date="2016-10" db="EMBL/GenBank/DDBJ databases">
        <authorList>
            <person name="de Groot N.N."/>
        </authorList>
    </citation>
    <scope>NUCLEOTIDE SEQUENCE [LARGE SCALE GENOMIC DNA]</scope>
    <source>
        <strain evidence="2 3">CGMCC 4.2026</strain>
    </source>
</reference>
<organism evidence="2 3">
    <name type="scientific">Actinacidiphila rubida</name>
    <dbReference type="NCBI Taxonomy" id="310780"/>
    <lineage>
        <taxon>Bacteria</taxon>
        <taxon>Bacillati</taxon>
        <taxon>Actinomycetota</taxon>
        <taxon>Actinomycetes</taxon>
        <taxon>Kitasatosporales</taxon>
        <taxon>Streptomycetaceae</taxon>
        <taxon>Actinacidiphila</taxon>
    </lineage>
</organism>
<name>A0A1H8MXQ3_9ACTN</name>
<evidence type="ECO:0000313" key="2">
    <source>
        <dbReference type="EMBL" id="SEO22049.1"/>
    </source>
</evidence>
<dbReference type="EMBL" id="FODD01000020">
    <property type="protein sequence ID" value="SEO22049.1"/>
    <property type="molecule type" value="Genomic_DNA"/>
</dbReference>
<feature type="region of interest" description="Disordered" evidence="1">
    <location>
        <begin position="85"/>
        <end position="112"/>
    </location>
</feature>
<evidence type="ECO:0000313" key="3">
    <source>
        <dbReference type="Proteomes" id="UP000181951"/>
    </source>
</evidence>
<gene>
    <name evidence="2" type="ORF">SAMN05216267_102066</name>
</gene>
<evidence type="ECO:0000256" key="1">
    <source>
        <dbReference type="SAM" id="MobiDB-lite"/>
    </source>
</evidence>
<sequence>MVPGVQVERATVRTTWTPGTTSARLVPGRWQSGGEFPHPFHDARAVAGGAWSISEPERPRRRHVFDPGCAYSAHAIGLPLVGARGAGRAERGGDRSDGAARRRTRARRSGSDAGCLETVEKVVTHRTGRALGAQGNVLGYRHTAPMSEQTILADRSDADLTWVRSMGGPLVVVPVSALERWGGCTMDSLILDGSRRDDYARACEVEEYAGVIPVGEASALVLGQEPATTCYVPEHRVFVRWLAADSEAELFEAVEAVLAGPDTAWEDGGTWTTDGDAVLMDSAEAGADLGVEYPTGGGFPDQAPVPIPAGTWRVRAVHTGGESPWVGVVQLLPAS</sequence>
<dbReference type="Pfam" id="PF15589">
    <property type="entry name" value="Imm21"/>
    <property type="match status" value="1"/>
</dbReference>
<keyword evidence="3" id="KW-1185">Reference proteome</keyword>
<dbReference type="Proteomes" id="UP000181951">
    <property type="component" value="Unassembled WGS sequence"/>
</dbReference>
<proteinExistence type="predicted"/>
<dbReference type="AlphaFoldDB" id="A0A1H8MXQ3"/>